<evidence type="ECO:0000256" key="1">
    <source>
        <dbReference type="SAM" id="MobiDB-lite"/>
    </source>
</evidence>
<feature type="compositionally biased region" description="Acidic residues" evidence="1">
    <location>
        <begin position="666"/>
        <end position="678"/>
    </location>
</feature>
<accession>A0A0N4WGE5</accession>
<evidence type="ECO:0000313" key="4">
    <source>
        <dbReference type="WBParaSite" id="HPLM_0000987201-mRNA-1"/>
    </source>
</evidence>
<feature type="region of interest" description="Disordered" evidence="1">
    <location>
        <begin position="76"/>
        <end position="95"/>
    </location>
</feature>
<dbReference type="SUPFAM" id="SSF69360">
    <property type="entry name" value="Cell wall binding repeat"/>
    <property type="match status" value="1"/>
</dbReference>
<evidence type="ECO:0000313" key="3">
    <source>
        <dbReference type="Proteomes" id="UP000268014"/>
    </source>
</evidence>
<dbReference type="OMA" id="HEHRRHE"/>
<organism evidence="4">
    <name type="scientific">Haemonchus placei</name>
    <name type="common">Barber's pole worm</name>
    <dbReference type="NCBI Taxonomy" id="6290"/>
    <lineage>
        <taxon>Eukaryota</taxon>
        <taxon>Metazoa</taxon>
        <taxon>Ecdysozoa</taxon>
        <taxon>Nematoda</taxon>
        <taxon>Chromadorea</taxon>
        <taxon>Rhabditida</taxon>
        <taxon>Rhabditina</taxon>
        <taxon>Rhabditomorpha</taxon>
        <taxon>Strongyloidea</taxon>
        <taxon>Trichostrongylidae</taxon>
        <taxon>Haemonchus</taxon>
    </lineage>
</organism>
<gene>
    <name evidence="2" type="ORF">HPLM_LOCUS9864</name>
</gene>
<keyword evidence="3" id="KW-1185">Reference proteome</keyword>
<feature type="compositionally biased region" description="Polar residues" evidence="1">
    <location>
        <begin position="316"/>
        <end position="327"/>
    </location>
</feature>
<proteinExistence type="predicted"/>
<dbReference type="OrthoDB" id="5811360at2759"/>
<dbReference type="Proteomes" id="UP000268014">
    <property type="component" value="Unassembled WGS sequence"/>
</dbReference>
<feature type="region of interest" description="Disordered" evidence="1">
    <location>
        <begin position="140"/>
        <end position="245"/>
    </location>
</feature>
<feature type="compositionally biased region" description="Basic and acidic residues" evidence="1">
    <location>
        <begin position="299"/>
        <end position="315"/>
    </location>
</feature>
<reference evidence="4" key="1">
    <citation type="submission" date="2017-02" db="UniProtKB">
        <authorList>
            <consortium name="WormBaseParasite"/>
        </authorList>
    </citation>
    <scope>IDENTIFICATION</scope>
</reference>
<name>A0A0N4WGE5_HAEPC</name>
<feature type="region of interest" description="Disordered" evidence="1">
    <location>
        <begin position="483"/>
        <end position="505"/>
    </location>
</feature>
<evidence type="ECO:0000313" key="2">
    <source>
        <dbReference type="EMBL" id="VDO38563.1"/>
    </source>
</evidence>
<dbReference type="EMBL" id="UZAF01017159">
    <property type="protein sequence ID" value="VDO38563.1"/>
    <property type="molecule type" value="Genomic_DNA"/>
</dbReference>
<protein>
    <submittedName>
        <fullName evidence="4">Tudor domain-containing protein</fullName>
    </submittedName>
</protein>
<feature type="compositionally biased region" description="Polar residues" evidence="1">
    <location>
        <begin position="679"/>
        <end position="690"/>
    </location>
</feature>
<feature type="compositionally biased region" description="Basic and acidic residues" evidence="1">
    <location>
        <begin position="357"/>
        <end position="419"/>
    </location>
</feature>
<dbReference type="AlphaFoldDB" id="A0A0N4WGE5"/>
<feature type="region of interest" description="Disordered" evidence="1">
    <location>
        <begin position="276"/>
        <end position="471"/>
    </location>
</feature>
<feature type="region of interest" description="Disordered" evidence="1">
    <location>
        <begin position="666"/>
        <end position="690"/>
    </location>
</feature>
<dbReference type="WBParaSite" id="HPLM_0000987201-mRNA-1">
    <property type="protein sequence ID" value="HPLM_0000987201-mRNA-1"/>
    <property type="gene ID" value="HPLM_0000987201"/>
</dbReference>
<sequence>MPTVQPVTSGRLSDNFLKDHTEIREKTFGTRDHHFVCIDRAHPSSSAMRSVFSTFLVIVLLGCIVESKIYRCKRSSRRCGRNEAPTTAPESQERPRVIWSSDGKIGNRYFESDGRYFVEIQELVPIPGGKYQIVKKVVETGQPPNVPPDQRESPAGTHPDQSGQPGSYHPVLGDRPDSSAPTHSHSPDQGPPSYPSRDQGPPSYPHYGGGQPHHPQHYGRGDSETMPPVQYDETWYEPPGQTSYPRLLFSPHHGWREMNEDEVRRVRRIQPLADYDPLLSSPVDRLPDQEGRGQPSGTGERRPYPHEMHRIHDQHPSPQQGYPSTGSHGHYPDRAQYAGRHPGSTPESSEEEVNPTVERRTDNHGRTWILREGRWHPLDGSENMDHQHEAPPAAEHEHRRHEQHEAPPGAEYEHRRGGQHEAPPAPEPEHRRGEWVFRNGMWHRDPQQQDRNLGSEIDIPLNRNEPERSRDGWVMRDGSWHYEPTQPAQNEVQDAGTPAEGEKVGDGWVLRDGVWYYEPQGGTTTRPPPQPEAGRAGDAWVLRDGTWYYEPQNHQPYARLPGAAYHDGVGQWEFHDGSWHFVTPHHGSHAHAGGVEGHMTHVDHDDRMGNVRRVHVPNHDHGDHGSRLVEKVVNLASGSGGDVNKSNDTSIDYRNWSYSYYEQGGDGEADAEMFESDPSEGSGQQPSNRLESPQFIEQGNMAAVVYPDEGAAEPGKSYSSYFIRDGDVGAMVYTEGGVEENQKIAQASTDEGFPPNGPNILSVEDFKRLQPSLSSIVPMQVGAAHLSCDGVGPSDETEEYWLIRTTPCGDSSPEGRILMPNGDILKFYGYPKLVRA</sequence>
<reference evidence="2 3" key="2">
    <citation type="submission" date="2018-11" db="EMBL/GenBank/DDBJ databases">
        <authorList>
            <consortium name="Pathogen Informatics"/>
        </authorList>
    </citation>
    <scope>NUCLEOTIDE SEQUENCE [LARGE SCALE GENOMIC DNA]</scope>
    <source>
        <strain evidence="2 3">MHpl1</strain>
    </source>
</reference>